<reference evidence="3" key="1">
    <citation type="journal article" date="2023" name="Mol. Phylogenet. Evol.">
        <title>Genome-scale phylogeny and comparative genomics of the fungal order Sordariales.</title>
        <authorList>
            <person name="Hensen N."/>
            <person name="Bonometti L."/>
            <person name="Westerberg I."/>
            <person name="Brannstrom I.O."/>
            <person name="Guillou S."/>
            <person name="Cros-Aarteil S."/>
            <person name="Calhoun S."/>
            <person name="Haridas S."/>
            <person name="Kuo A."/>
            <person name="Mondo S."/>
            <person name="Pangilinan J."/>
            <person name="Riley R."/>
            <person name="LaButti K."/>
            <person name="Andreopoulos B."/>
            <person name="Lipzen A."/>
            <person name="Chen C."/>
            <person name="Yan M."/>
            <person name="Daum C."/>
            <person name="Ng V."/>
            <person name="Clum A."/>
            <person name="Steindorff A."/>
            <person name="Ohm R.A."/>
            <person name="Martin F."/>
            <person name="Silar P."/>
            <person name="Natvig D.O."/>
            <person name="Lalanne C."/>
            <person name="Gautier V."/>
            <person name="Ament-Velasquez S.L."/>
            <person name="Kruys A."/>
            <person name="Hutchinson M.I."/>
            <person name="Powell A.J."/>
            <person name="Barry K."/>
            <person name="Miller A.N."/>
            <person name="Grigoriev I.V."/>
            <person name="Debuchy R."/>
            <person name="Gladieux P."/>
            <person name="Hiltunen Thoren M."/>
            <person name="Johannesson H."/>
        </authorList>
    </citation>
    <scope>NUCLEOTIDE SEQUENCE</scope>
    <source>
        <strain evidence="3">CBS 232.78</strain>
    </source>
</reference>
<feature type="region of interest" description="Disordered" evidence="1">
    <location>
        <begin position="1"/>
        <end position="53"/>
    </location>
</feature>
<organism evidence="3 4">
    <name type="scientific">Podospora didyma</name>
    <dbReference type="NCBI Taxonomy" id="330526"/>
    <lineage>
        <taxon>Eukaryota</taxon>
        <taxon>Fungi</taxon>
        <taxon>Dikarya</taxon>
        <taxon>Ascomycota</taxon>
        <taxon>Pezizomycotina</taxon>
        <taxon>Sordariomycetes</taxon>
        <taxon>Sordariomycetidae</taxon>
        <taxon>Sordariales</taxon>
        <taxon>Podosporaceae</taxon>
        <taxon>Podospora</taxon>
    </lineage>
</organism>
<dbReference type="AlphaFoldDB" id="A0AAE0TZG6"/>
<dbReference type="EMBL" id="JAULSW010000004">
    <property type="protein sequence ID" value="KAK3385192.1"/>
    <property type="molecule type" value="Genomic_DNA"/>
</dbReference>
<sequence>MTRRSFFSSASNASSETMISDRLDEKTLPFRSKDGTPSTAKPPAASIGPSPAVEVHPLESLDGMIVKIQPPQHPLDPQLEHVPCDIVLVIDISKSMATEVSVPAQPGETEERTGLSVLDLTKHAARTILETLNKNDRLGIVTFSYTARCMQNLIPMTKRNKKSTSKKLDSIKPDGMTNLWGGIQEGLRVFNEAAASSNGSVPALIVLTDGEPNHM</sequence>
<evidence type="ECO:0000313" key="3">
    <source>
        <dbReference type="EMBL" id="KAK3385192.1"/>
    </source>
</evidence>
<dbReference type="Pfam" id="PF00092">
    <property type="entry name" value="VWA"/>
    <property type="match status" value="1"/>
</dbReference>
<dbReference type="InterPro" id="IPR002035">
    <property type="entry name" value="VWF_A"/>
</dbReference>
<reference evidence="3" key="2">
    <citation type="submission" date="2023-06" db="EMBL/GenBank/DDBJ databases">
        <authorList>
            <consortium name="Lawrence Berkeley National Laboratory"/>
            <person name="Haridas S."/>
            <person name="Hensen N."/>
            <person name="Bonometti L."/>
            <person name="Westerberg I."/>
            <person name="Brannstrom I.O."/>
            <person name="Guillou S."/>
            <person name="Cros-Aarteil S."/>
            <person name="Calhoun S."/>
            <person name="Kuo A."/>
            <person name="Mondo S."/>
            <person name="Pangilinan J."/>
            <person name="Riley R."/>
            <person name="LaButti K."/>
            <person name="Andreopoulos B."/>
            <person name="Lipzen A."/>
            <person name="Chen C."/>
            <person name="Yanf M."/>
            <person name="Daum C."/>
            <person name="Ng V."/>
            <person name="Clum A."/>
            <person name="Steindorff A."/>
            <person name="Ohm R."/>
            <person name="Martin F."/>
            <person name="Silar P."/>
            <person name="Natvig D."/>
            <person name="Lalanne C."/>
            <person name="Gautier V."/>
            <person name="Ament-velasquez S.L."/>
            <person name="Kruys A."/>
            <person name="Hutchinson M.I."/>
            <person name="Powell A.J."/>
            <person name="Barry K."/>
            <person name="Miller A.N."/>
            <person name="Grigoriev I.V."/>
            <person name="Debuchy R."/>
            <person name="Gladieux P."/>
            <person name="Thoren M.H."/>
            <person name="Johannesson H."/>
        </authorList>
    </citation>
    <scope>NUCLEOTIDE SEQUENCE</scope>
    <source>
        <strain evidence="3">CBS 232.78</strain>
    </source>
</reference>
<dbReference type="SUPFAM" id="SSF53300">
    <property type="entry name" value="vWA-like"/>
    <property type="match status" value="1"/>
</dbReference>
<dbReference type="InterPro" id="IPR051173">
    <property type="entry name" value="Ca_channel_alpha-2/delta"/>
</dbReference>
<comment type="caution">
    <text evidence="3">The sequence shown here is derived from an EMBL/GenBank/DDBJ whole genome shotgun (WGS) entry which is preliminary data.</text>
</comment>
<dbReference type="Gene3D" id="3.40.50.410">
    <property type="entry name" value="von Willebrand factor, type A domain"/>
    <property type="match status" value="1"/>
</dbReference>
<dbReference type="InterPro" id="IPR036465">
    <property type="entry name" value="vWFA_dom_sf"/>
</dbReference>
<keyword evidence="4" id="KW-1185">Reference proteome</keyword>
<feature type="compositionally biased region" description="Basic and acidic residues" evidence="1">
    <location>
        <begin position="19"/>
        <end position="34"/>
    </location>
</feature>
<proteinExistence type="predicted"/>
<dbReference type="GO" id="GO:0005891">
    <property type="term" value="C:voltage-gated calcium channel complex"/>
    <property type="evidence" value="ECO:0007669"/>
    <property type="project" value="TreeGrafter"/>
</dbReference>
<name>A0AAE0TZG6_9PEZI</name>
<dbReference type="PANTHER" id="PTHR10166:SF37">
    <property type="entry name" value="STOLID, ISOFORM H"/>
    <property type="match status" value="1"/>
</dbReference>
<evidence type="ECO:0000259" key="2">
    <source>
        <dbReference type="PROSITE" id="PS50234"/>
    </source>
</evidence>
<evidence type="ECO:0000313" key="4">
    <source>
        <dbReference type="Proteomes" id="UP001285441"/>
    </source>
</evidence>
<dbReference type="PANTHER" id="PTHR10166">
    <property type="entry name" value="VOLTAGE-DEPENDENT CALCIUM CHANNEL SUBUNIT ALPHA-2/DELTA-RELATED"/>
    <property type="match status" value="1"/>
</dbReference>
<feature type="compositionally biased region" description="Low complexity" evidence="1">
    <location>
        <begin position="1"/>
        <end position="15"/>
    </location>
</feature>
<evidence type="ECO:0000256" key="1">
    <source>
        <dbReference type="SAM" id="MobiDB-lite"/>
    </source>
</evidence>
<feature type="domain" description="VWFA" evidence="2">
    <location>
        <begin position="85"/>
        <end position="215"/>
    </location>
</feature>
<protein>
    <recommendedName>
        <fullName evidence="2">VWFA domain-containing protein</fullName>
    </recommendedName>
</protein>
<gene>
    <name evidence="3" type="ORF">B0H63DRAFT_522535</name>
</gene>
<accession>A0AAE0TZG6</accession>
<dbReference type="GO" id="GO:0005245">
    <property type="term" value="F:voltage-gated calcium channel activity"/>
    <property type="evidence" value="ECO:0007669"/>
    <property type="project" value="TreeGrafter"/>
</dbReference>
<dbReference type="Proteomes" id="UP001285441">
    <property type="component" value="Unassembled WGS sequence"/>
</dbReference>
<dbReference type="PROSITE" id="PS50234">
    <property type="entry name" value="VWFA"/>
    <property type="match status" value="1"/>
</dbReference>